<protein>
    <submittedName>
        <fullName evidence="6">LysR family transcriptional regulator</fullName>
    </submittedName>
</protein>
<dbReference type="GO" id="GO:0006351">
    <property type="term" value="P:DNA-templated transcription"/>
    <property type="evidence" value="ECO:0007669"/>
    <property type="project" value="TreeGrafter"/>
</dbReference>
<evidence type="ECO:0000313" key="6">
    <source>
        <dbReference type="EMBL" id="PTE23332.1"/>
    </source>
</evidence>
<dbReference type="InterPro" id="IPR036390">
    <property type="entry name" value="WH_DNA-bd_sf"/>
</dbReference>
<sequence length="326" mass="37044">MQMRRLNLPLNPLRAFAIASRHKTFTAAARELGVSQVAISRQIAILENYLNVSLFERGTRSAKLTEVGRAFGLEISGLFDELESCTRRIINQETQSTVNLRVYPTFAHHWLMPRLADFTERYPDIRVRFDTRVEPLDFRGTHLDVAVQLGSGSWRDARSRKMFDEEVDVVCSQRYLDKAGPIRAPEDLAECDLLHARYRRRAWEFWAETLKVDISRHRQMEFDTSLLTFSAAEQGFGMAIGQLGLLQDSIRDGRLVCPINRPIPTGAAFYVVWPTATSVNVKTRRFIDWLLEQVGEAPEFFKAGEGAQATLAAPRRTKSTSGLPNL</sequence>
<evidence type="ECO:0000256" key="4">
    <source>
        <dbReference type="ARBA" id="ARBA00023163"/>
    </source>
</evidence>
<dbReference type="EMBL" id="PZKG01000006">
    <property type="protein sequence ID" value="PTE23332.1"/>
    <property type="molecule type" value="Genomic_DNA"/>
</dbReference>
<dbReference type="SUPFAM" id="SSF53850">
    <property type="entry name" value="Periplasmic binding protein-like II"/>
    <property type="match status" value="1"/>
</dbReference>
<dbReference type="Pfam" id="PF00126">
    <property type="entry name" value="HTH_1"/>
    <property type="match status" value="1"/>
</dbReference>
<dbReference type="Gene3D" id="1.10.10.10">
    <property type="entry name" value="Winged helix-like DNA-binding domain superfamily/Winged helix DNA-binding domain"/>
    <property type="match status" value="1"/>
</dbReference>
<dbReference type="PRINTS" id="PR00039">
    <property type="entry name" value="HTHLYSR"/>
</dbReference>
<comment type="caution">
    <text evidence="6">The sequence shown here is derived from an EMBL/GenBank/DDBJ whole genome shotgun (WGS) entry which is preliminary data.</text>
</comment>
<dbReference type="Pfam" id="PF03466">
    <property type="entry name" value="LysR_substrate"/>
    <property type="match status" value="1"/>
</dbReference>
<evidence type="ECO:0000313" key="7">
    <source>
        <dbReference type="Proteomes" id="UP000241010"/>
    </source>
</evidence>
<evidence type="ECO:0000259" key="5">
    <source>
        <dbReference type="PROSITE" id="PS50931"/>
    </source>
</evidence>
<evidence type="ECO:0000256" key="3">
    <source>
        <dbReference type="ARBA" id="ARBA00023125"/>
    </source>
</evidence>
<dbReference type="FunFam" id="1.10.10.10:FF:000001">
    <property type="entry name" value="LysR family transcriptional regulator"/>
    <property type="match status" value="1"/>
</dbReference>
<dbReference type="Gene3D" id="3.40.190.10">
    <property type="entry name" value="Periplasmic binding protein-like II"/>
    <property type="match status" value="2"/>
</dbReference>
<dbReference type="PANTHER" id="PTHR30537">
    <property type="entry name" value="HTH-TYPE TRANSCRIPTIONAL REGULATOR"/>
    <property type="match status" value="1"/>
</dbReference>
<feature type="domain" description="HTH lysR-type" evidence="5">
    <location>
        <begin position="8"/>
        <end position="65"/>
    </location>
</feature>
<dbReference type="AlphaFoldDB" id="A0A2T4JZI8"/>
<evidence type="ECO:0000256" key="1">
    <source>
        <dbReference type="ARBA" id="ARBA00009437"/>
    </source>
</evidence>
<dbReference type="InterPro" id="IPR000847">
    <property type="entry name" value="LysR_HTH_N"/>
</dbReference>
<gene>
    <name evidence="6" type="ORF">C5F48_02390</name>
</gene>
<keyword evidence="3" id="KW-0238">DNA-binding</keyword>
<keyword evidence="2" id="KW-0805">Transcription regulation</keyword>
<dbReference type="InterPro" id="IPR058163">
    <property type="entry name" value="LysR-type_TF_proteobact-type"/>
</dbReference>
<dbReference type="InterPro" id="IPR036388">
    <property type="entry name" value="WH-like_DNA-bd_sf"/>
</dbReference>
<dbReference type="InterPro" id="IPR005119">
    <property type="entry name" value="LysR_subst-bd"/>
</dbReference>
<evidence type="ECO:0000256" key="2">
    <source>
        <dbReference type="ARBA" id="ARBA00023015"/>
    </source>
</evidence>
<dbReference type="PROSITE" id="PS50931">
    <property type="entry name" value="HTH_LYSR"/>
    <property type="match status" value="1"/>
</dbReference>
<organism evidence="6 7">
    <name type="scientific">Cereibacter changlensis JA139</name>
    <dbReference type="NCBI Taxonomy" id="1188249"/>
    <lineage>
        <taxon>Bacteria</taxon>
        <taxon>Pseudomonadati</taxon>
        <taxon>Pseudomonadota</taxon>
        <taxon>Alphaproteobacteria</taxon>
        <taxon>Rhodobacterales</taxon>
        <taxon>Paracoccaceae</taxon>
        <taxon>Cereibacter</taxon>
    </lineage>
</organism>
<dbReference type="GO" id="GO:0003700">
    <property type="term" value="F:DNA-binding transcription factor activity"/>
    <property type="evidence" value="ECO:0007669"/>
    <property type="project" value="InterPro"/>
</dbReference>
<keyword evidence="4" id="KW-0804">Transcription</keyword>
<dbReference type="PANTHER" id="PTHR30537:SF74">
    <property type="entry name" value="HTH-TYPE TRANSCRIPTIONAL REGULATOR TRPI"/>
    <property type="match status" value="1"/>
</dbReference>
<comment type="similarity">
    <text evidence="1">Belongs to the LysR transcriptional regulatory family.</text>
</comment>
<dbReference type="GO" id="GO:0043565">
    <property type="term" value="F:sequence-specific DNA binding"/>
    <property type="evidence" value="ECO:0007669"/>
    <property type="project" value="TreeGrafter"/>
</dbReference>
<dbReference type="CDD" id="cd08432">
    <property type="entry name" value="PBP2_GcdR_TrpI_HvrB_AmpR_like"/>
    <property type="match status" value="1"/>
</dbReference>
<name>A0A2T4JZI8_9RHOB</name>
<accession>A0A2T4JZI8</accession>
<dbReference type="Proteomes" id="UP000241010">
    <property type="component" value="Unassembled WGS sequence"/>
</dbReference>
<proteinExistence type="inferred from homology"/>
<dbReference type="SUPFAM" id="SSF46785">
    <property type="entry name" value="Winged helix' DNA-binding domain"/>
    <property type="match status" value="1"/>
</dbReference>
<dbReference type="OrthoDB" id="9813056at2"/>
<reference evidence="6 7" key="1">
    <citation type="submission" date="2018-03" db="EMBL/GenBank/DDBJ databases">
        <title>Cereibacter changlensis.</title>
        <authorList>
            <person name="Meyer T.E."/>
            <person name="Miller S."/>
            <person name="Lodha T."/>
            <person name="Gandham S."/>
            <person name="Chintalapati S."/>
            <person name="Chintalapati V.R."/>
        </authorList>
    </citation>
    <scope>NUCLEOTIDE SEQUENCE [LARGE SCALE GENOMIC DNA]</scope>
    <source>
        <strain evidence="6 7">JA139</strain>
    </source>
</reference>
<keyword evidence="7" id="KW-1185">Reference proteome</keyword>